<protein>
    <submittedName>
        <fullName evidence="2">Uncharacterized protein</fullName>
    </submittedName>
</protein>
<proteinExistence type="predicted"/>
<feature type="signal peptide" evidence="1">
    <location>
        <begin position="1"/>
        <end position="20"/>
    </location>
</feature>
<accession>A0A378U582</accession>
<keyword evidence="1" id="KW-0732">Signal</keyword>
<sequence>MKKLILALALSLGTFTLTQAQEVTTKNILIKQGNTTIVIDQKTQNITLKPERFSLEFLNKPYQDKKELFYAAKALVTDNSQFENTFESMPFDDIEFFSPGTGFAASFGKSQGYPMLSEDGHQYLYFASNSDHRINKIGQQKEWDIYQWSLDGVNIDGNEIAWKNYRIGELYLYFVVDRNLNDTIDPDEHHLIRITFKK</sequence>
<evidence type="ECO:0000256" key="1">
    <source>
        <dbReference type="SAM" id="SignalP"/>
    </source>
</evidence>
<keyword evidence="3" id="KW-1185">Reference proteome</keyword>
<gene>
    <name evidence="2" type="ORF">NCTC11179_03694</name>
</gene>
<dbReference type="EMBL" id="UGQL01000002">
    <property type="protein sequence ID" value="STZ70161.1"/>
    <property type="molecule type" value="Genomic_DNA"/>
</dbReference>
<reference evidence="2 3" key="1">
    <citation type="submission" date="2018-06" db="EMBL/GenBank/DDBJ databases">
        <authorList>
            <consortium name="Pathogen Informatics"/>
            <person name="Doyle S."/>
        </authorList>
    </citation>
    <scope>NUCLEOTIDE SEQUENCE [LARGE SCALE GENOMIC DNA]</scope>
    <source>
        <strain evidence="2 3">NCTC11179</strain>
    </source>
</reference>
<organism evidence="2 3">
    <name type="scientific">Myroides odoratus</name>
    <name type="common">Flavobacterium odoratum</name>
    <dbReference type="NCBI Taxonomy" id="256"/>
    <lineage>
        <taxon>Bacteria</taxon>
        <taxon>Pseudomonadati</taxon>
        <taxon>Bacteroidota</taxon>
        <taxon>Flavobacteriia</taxon>
        <taxon>Flavobacteriales</taxon>
        <taxon>Flavobacteriaceae</taxon>
        <taxon>Myroides</taxon>
    </lineage>
</organism>
<evidence type="ECO:0000313" key="3">
    <source>
        <dbReference type="Proteomes" id="UP000255024"/>
    </source>
</evidence>
<dbReference type="AlphaFoldDB" id="A0A378U582"/>
<name>A0A378U582_MYROD</name>
<feature type="chain" id="PRO_5016789306" evidence="1">
    <location>
        <begin position="21"/>
        <end position="198"/>
    </location>
</feature>
<dbReference type="RefSeq" id="WP_115092707.1">
    <property type="nucleotide sequence ID" value="NZ_CP068107.1"/>
</dbReference>
<dbReference type="Proteomes" id="UP000255024">
    <property type="component" value="Unassembled WGS sequence"/>
</dbReference>
<evidence type="ECO:0000313" key="2">
    <source>
        <dbReference type="EMBL" id="STZ70161.1"/>
    </source>
</evidence>